<evidence type="ECO:0000313" key="2">
    <source>
        <dbReference type="Proteomes" id="UP001050975"/>
    </source>
</evidence>
<name>A0AAV3XRQ6_9CYAN</name>
<dbReference type="EMBL" id="BLAY01000214">
    <property type="protein sequence ID" value="GET43312.1"/>
    <property type="molecule type" value="Genomic_DNA"/>
</dbReference>
<reference evidence="1" key="1">
    <citation type="submission" date="2019-10" db="EMBL/GenBank/DDBJ databases">
        <title>Draft genome sequece of Microseira wollei NIES-4236.</title>
        <authorList>
            <person name="Yamaguchi H."/>
            <person name="Suzuki S."/>
            <person name="Kawachi M."/>
        </authorList>
    </citation>
    <scope>NUCLEOTIDE SEQUENCE</scope>
    <source>
        <strain evidence="1">NIES-4236</strain>
    </source>
</reference>
<keyword evidence="2" id="KW-1185">Reference proteome</keyword>
<protein>
    <submittedName>
        <fullName evidence="1">Uncharacterized protein</fullName>
    </submittedName>
</protein>
<gene>
    <name evidence="1" type="ORF">MiSe_81340</name>
</gene>
<sequence length="33" mass="3665">MQPRDLSDPEEVVTEMCDRSCACAKGRSLVLKP</sequence>
<proteinExistence type="predicted"/>
<evidence type="ECO:0000313" key="1">
    <source>
        <dbReference type="EMBL" id="GET43312.1"/>
    </source>
</evidence>
<comment type="caution">
    <text evidence="1">The sequence shown here is derived from an EMBL/GenBank/DDBJ whole genome shotgun (WGS) entry which is preliminary data.</text>
</comment>
<dbReference type="AlphaFoldDB" id="A0AAV3XRQ6"/>
<organism evidence="1 2">
    <name type="scientific">Microseira wollei NIES-4236</name>
    <dbReference type="NCBI Taxonomy" id="2530354"/>
    <lineage>
        <taxon>Bacteria</taxon>
        <taxon>Bacillati</taxon>
        <taxon>Cyanobacteriota</taxon>
        <taxon>Cyanophyceae</taxon>
        <taxon>Oscillatoriophycideae</taxon>
        <taxon>Aerosakkonematales</taxon>
        <taxon>Aerosakkonemataceae</taxon>
        <taxon>Microseira</taxon>
    </lineage>
</organism>
<accession>A0AAV3XRQ6</accession>
<dbReference type="Proteomes" id="UP001050975">
    <property type="component" value="Unassembled WGS sequence"/>
</dbReference>